<sequence>MPVPLLELFKYVFIAIVWLFFLRVLRAIWVEVKSSENAKKVASGSVSDWTASHRTAVSIGASERSKVTSQVVLGGVGDFRLLALEGPFQGREFRLKEETVIGRSEGCDIALADDNFASSKHAKIERRDDGFWITDLGSTNGTVVNSLRVSVPIQLMKGDLVKIGKSLFEVVQP</sequence>
<protein>
    <submittedName>
        <fullName evidence="4">Forkhead associated (FHA) domain, binds pSer, pThr, pTyr</fullName>
    </submittedName>
</protein>
<dbReference type="InterPro" id="IPR008984">
    <property type="entry name" value="SMAD_FHA_dom_sf"/>
</dbReference>
<feature type="domain" description="FHA" evidence="3">
    <location>
        <begin position="99"/>
        <end position="149"/>
    </location>
</feature>
<dbReference type="PROSITE" id="PS50006">
    <property type="entry name" value="FHA_DOMAIN"/>
    <property type="match status" value="1"/>
</dbReference>
<accession>A0A1M4UCT0</accession>
<dbReference type="CDD" id="cd00060">
    <property type="entry name" value="FHA"/>
    <property type="match status" value="1"/>
</dbReference>
<evidence type="ECO:0000313" key="4">
    <source>
        <dbReference type="EMBL" id="SHE54466.1"/>
    </source>
</evidence>
<dbReference type="InterPro" id="IPR000253">
    <property type="entry name" value="FHA_dom"/>
</dbReference>
<evidence type="ECO:0000256" key="2">
    <source>
        <dbReference type="SAM" id="Phobius"/>
    </source>
</evidence>
<feature type="transmembrane region" description="Helical" evidence="2">
    <location>
        <begin position="12"/>
        <end position="30"/>
    </location>
</feature>
<dbReference type="EMBL" id="FQUL01000009">
    <property type="protein sequence ID" value="SHE54466.1"/>
    <property type="molecule type" value="Genomic_DNA"/>
</dbReference>
<dbReference type="Proteomes" id="UP000184295">
    <property type="component" value="Unassembled WGS sequence"/>
</dbReference>
<gene>
    <name evidence="4" type="ORF">SAMN02745225_00930</name>
</gene>
<dbReference type="PANTHER" id="PTHR23308">
    <property type="entry name" value="NUCLEAR INHIBITOR OF PROTEIN PHOSPHATASE-1"/>
    <property type="match status" value="1"/>
</dbReference>
<dbReference type="AlphaFoldDB" id="A0A1M4UCT0"/>
<proteinExistence type="predicted"/>
<dbReference type="STRING" id="1121881.SAMN02745225_00930"/>
<evidence type="ECO:0000313" key="5">
    <source>
        <dbReference type="Proteomes" id="UP000184295"/>
    </source>
</evidence>
<keyword evidence="2" id="KW-0812">Transmembrane</keyword>
<organism evidence="4 5">
    <name type="scientific">Ferrithrix thermotolerans DSM 19514</name>
    <dbReference type="NCBI Taxonomy" id="1121881"/>
    <lineage>
        <taxon>Bacteria</taxon>
        <taxon>Bacillati</taxon>
        <taxon>Actinomycetota</taxon>
        <taxon>Acidimicrobiia</taxon>
        <taxon>Acidimicrobiales</taxon>
        <taxon>Acidimicrobiaceae</taxon>
        <taxon>Ferrithrix</taxon>
    </lineage>
</organism>
<dbReference type="SMART" id="SM00240">
    <property type="entry name" value="FHA"/>
    <property type="match status" value="1"/>
</dbReference>
<evidence type="ECO:0000256" key="1">
    <source>
        <dbReference type="ARBA" id="ARBA00022553"/>
    </source>
</evidence>
<keyword evidence="2" id="KW-0472">Membrane</keyword>
<name>A0A1M4UCT0_9ACTN</name>
<keyword evidence="5" id="KW-1185">Reference proteome</keyword>
<dbReference type="Gene3D" id="2.60.200.20">
    <property type="match status" value="1"/>
</dbReference>
<dbReference type="Pfam" id="PF00498">
    <property type="entry name" value="FHA"/>
    <property type="match status" value="1"/>
</dbReference>
<dbReference type="OrthoDB" id="277520at2"/>
<dbReference type="SUPFAM" id="SSF49879">
    <property type="entry name" value="SMAD/FHA domain"/>
    <property type="match status" value="1"/>
</dbReference>
<evidence type="ECO:0000259" key="3">
    <source>
        <dbReference type="PROSITE" id="PS50006"/>
    </source>
</evidence>
<dbReference type="InterPro" id="IPR050923">
    <property type="entry name" value="Cell_Proc_Reg/RNA_Proc"/>
</dbReference>
<reference evidence="5" key="1">
    <citation type="submission" date="2016-11" db="EMBL/GenBank/DDBJ databases">
        <authorList>
            <person name="Varghese N."/>
            <person name="Submissions S."/>
        </authorList>
    </citation>
    <scope>NUCLEOTIDE SEQUENCE [LARGE SCALE GENOMIC DNA]</scope>
    <source>
        <strain evidence="5">DSM 19514</strain>
    </source>
</reference>
<dbReference type="RefSeq" id="WP_072789266.1">
    <property type="nucleotide sequence ID" value="NZ_FQUL01000009.1"/>
</dbReference>
<keyword evidence="1" id="KW-0597">Phosphoprotein</keyword>
<keyword evidence="2" id="KW-1133">Transmembrane helix</keyword>